<reference evidence="4" key="1">
    <citation type="submission" date="2025-08" db="UniProtKB">
        <authorList>
            <consortium name="RefSeq"/>
        </authorList>
    </citation>
    <scope>IDENTIFICATION</scope>
</reference>
<evidence type="ECO:0000313" key="3">
    <source>
        <dbReference type="Proteomes" id="UP000504607"/>
    </source>
</evidence>
<evidence type="ECO:0000313" key="4">
    <source>
        <dbReference type="RefSeq" id="XP_010926879.2"/>
    </source>
</evidence>
<keyword evidence="3" id="KW-1185">Reference proteome</keyword>
<dbReference type="OrthoDB" id="1933396at2759"/>
<dbReference type="KEGG" id="egu:105049041"/>
<proteinExistence type="predicted"/>
<dbReference type="GeneID" id="105049041"/>
<dbReference type="RefSeq" id="XP_010926879.2">
    <property type="nucleotide sequence ID" value="XM_010928577.3"/>
</dbReference>
<dbReference type="InParanoid" id="A0A6I9RIL3"/>
<evidence type="ECO:0000256" key="1">
    <source>
        <dbReference type="SAM" id="MobiDB-lite"/>
    </source>
</evidence>
<dbReference type="PANTHER" id="PTHR37741:SF1">
    <property type="entry name" value="TRANSMEMBRANE PROTEIN"/>
    <property type="match status" value="1"/>
</dbReference>
<keyword evidence="2" id="KW-0472">Membrane</keyword>
<gene>
    <name evidence="4" type="primary">LOC105049041</name>
</gene>
<organism evidence="3 4">
    <name type="scientific">Elaeis guineensis var. tenera</name>
    <name type="common">Oil palm</name>
    <dbReference type="NCBI Taxonomy" id="51953"/>
    <lineage>
        <taxon>Eukaryota</taxon>
        <taxon>Viridiplantae</taxon>
        <taxon>Streptophyta</taxon>
        <taxon>Embryophyta</taxon>
        <taxon>Tracheophyta</taxon>
        <taxon>Spermatophyta</taxon>
        <taxon>Magnoliopsida</taxon>
        <taxon>Liliopsida</taxon>
        <taxon>Arecaceae</taxon>
        <taxon>Arecoideae</taxon>
        <taxon>Cocoseae</taxon>
        <taxon>Elaeidinae</taxon>
        <taxon>Elaeis</taxon>
    </lineage>
</organism>
<dbReference type="AlphaFoldDB" id="A0A6I9RIL3"/>
<keyword evidence="2" id="KW-1133">Transmembrane helix</keyword>
<feature type="transmembrane region" description="Helical" evidence="2">
    <location>
        <begin position="92"/>
        <end position="113"/>
    </location>
</feature>
<sequence length="119" mass="12812">MFRQTHQKTDERKNEKKKKIMASAEGTVGDTDAFPAVNSSRELDLGVPEEFPIDPISSDVATAKELKEEAEARARAKAKADAAAKCDLGNTLMSVLMVSGVVVVAVGVAFFVTKKLKET</sequence>
<accession>A0A6I9RIL3</accession>
<protein>
    <submittedName>
        <fullName evidence="4">Uncharacterized protein LOC105049041</fullName>
    </submittedName>
</protein>
<keyword evidence="2" id="KW-0812">Transmembrane</keyword>
<evidence type="ECO:0000256" key="2">
    <source>
        <dbReference type="SAM" id="Phobius"/>
    </source>
</evidence>
<dbReference type="PANTHER" id="PTHR37741">
    <property type="entry name" value="TRANSMEMBRANE PROTEIN"/>
    <property type="match status" value="1"/>
</dbReference>
<dbReference type="Proteomes" id="UP000504607">
    <property type="component" value="Chromosome 7"/>
</dbReference>
<feature type="region of interest" description="Disordered" evidence="1">
    <location>
        <begin position="1"/>
        <end position="33"/>
    </location>
</feature>
<name>A0A6I9RIL3_ELAGV</name>